<dbReference type="AlphaFoldDB" id="A0AAE0U0A1"/>
<dbReference type="Proteomes" id="UP001285441">
    <property type="component" value="Unassembled WGS sequence"/>
</dbReference>
<sequence>MRCGMKPKQEEKGRGKGSRGHPQERICDSESIPSSRFNFPKFEHRPAASLYLPTSYCKPTKIRMVIFGGLELLALKWIGGKMTAALATHLVHAGPTAVAHFAHTAATNVITTAANAGTAAGATNALYHGARAGYKMSKKVDRIQRREAREKRVAPMFADPSMTDEQRAELLGIVVLMQLMEGYYASLERTSADSASAFRGLGRKKAVLEDLEPCVRCDCKDWHRKGMSSECECGHLGYAHPKITEEKLEDPESMEWLMRGMAAEVYPLLENRDGDGDLKTGLAQVDTCLEYGCPCWDFDRDYGREMFSRRCTCGHRFREHQVRGEWRWVVGLLVAKAVEEMIGEEVSSSSSSSGDEEGEDEDNDDDDDGQVFLEEVDSDYDGARYYDSDDFLDI</sequence>
<protein>
    <submittedName>
        <fullName evidence="2">Uncharacterized protein</fullName>
    </submittedName>
</protein>
<dbReference type="EMBL" id="JAULSW010000004">
    <property type="protein sequence ID" value="KAK3386152.1"/>
    <property type="molecule type" value="Genomic_DNA"/>
</dbReference>
<proteinExistence type="predicted"/>
<organism evidence="2 3">
    <name type="scientific">Podospora didyma</name>
    <dbReference type="NCBI Taxonomy" id="330526"/>
    <lineage>
        <taxon>Eukaryota</taxon>
        <taxon>Fungi</taxon>
        <taxon>Dikarya</taxon>
        <taxon>Ascomycota</taxon>
        <taxon>Pezizomycotina</taxon>
        <taxon>Sordariomycetes</taxon>
        <taxon>Sordariomycetidae</taxon>
        <taxon>Sordariales</taxon>
        <taxon>Podosporaceae</taxon>
        <taxon>Podospora</taxon>
    </lineage>
</organism>
<evidence type="ECO:0000313" key="2">
    <source>
        <dbReference type="EMBL" id="KAK3386152.1"/>
    </source>
</evidence>
<comment type="caution">
    <text evidence="2">The sequence shown here is derived from an EMBL/GenBank/DDBJ whole genome shotgun (WGS) entry which is preliminary data.</text>
</comment>
<keyword evidence="3" id="KW-1185">Reference proteome</keyword>
<feature type="compositionally biased region" description="Low complexity" evidence="1">
    <location>
        <begin position="344"/>
        <end position="353"/>
    </location>
</feature>
<evidence type="ECO:0000313" key="3">
    <source>
        <dbReference type="Proteomes" id="UP001285441"/>
    </source>
</evidence>
<feature type="region of interest" description="Disordered" evidence="1">
    <location>
        <begin position="1"/>
        <end position="27"/>
    </location>
</feature>
<feature type="compositionally biased region" description="Acidic residues" evidence="1">
    <location>
        <begin position="354"/>
        <end position="371"/>
    </location>
</feature>
<feature type="region of interest" description="Disordered" evidence="1">
    <location>
        <begin position="343"/>
        <end position="371"/>
    </location>
</feature>
<evidence type="ECO:0000256" key="1">
    <source>
        <dbReference type="SAM" id="MobiDB-lite"/>
    </source>
</evidence>
<reference evidence="2" key="1">
    <citation type="journal article" date="2023" name="Mol. Phylogenet. Evol.">
        <title>Genome-scale phylogeny and comparative genomics of the fungal order Sordariales.</title>
        <authorList>
            <person name="Hensen N."/>
            <person name="Bonometti L."/>
            <person name="Westerberg I."/>
            <person name="Brannstrom I.O."/>
            <person name="Guillou S."/>
            <person name="Cros-Aarteil S."/>
            <person name="Calhoun S."/>
            <person name="Haridas S."/>
            <person name="Kuo A."/>
            <person name="Mondo S."/>
            <person name="Pangilinan J."/>
            <person name="Riley R."/>
            <person name="LaButti K."/>
            <person name="Andreopoulos B."/>
            <person name="Lipzen A."/>
            <person name="Chen C."/>
            <person name="Yan M."/>
            <person name="Daum C."/>
            <person name="Ng V."/>
            <person name="Clum A."/>
            <person name="Steindorff A."/>
            <person name="Ohm R.A."/>
            <person name="Martin F."/>
            <person name="Silar P."/>
            <person name="Natvig D.O."/>
            <person name="Lalanne C."/>
            <person name="Gautier V."/>
            <person name="Ament-Velasquez S.L."/>
            <person name="Kruys A."/>
            <person name="Hutchinson M.I."/>
            <person name="Powell A.J."/>
            <person name="Barry K."/>
            <person name="Miller A.N."/>
            <person name="Grigoriev I.V."/>
            <person name="Debuchy R."/>
            <person name="Gladieux P."/>
            <person name="Hiltunen Thoren M."/>
            <person name="Johannesson H."/>
        </authorList>
    </citation>
    <scope>NUCLEOTIDE SEQUENCE</scope>
    <source>
        <strain evidence="2">CBS 232.78</strain>
    </source>
</reference>
<name>A0AAE0U0A1_9PEZI</name>
<reference evidence="2" key="2">
    <citation type="submission" date="2023-06" db="EMBL/GenBank/DDBJ databases">
        <authorList>
            <consortium name="Lawrence Berkeley National Laboratory"/>
            <person name="Haridas S."/>
            <person name="Hensen N."/>
            <person name="Bonometti L."/>
            <person name="Westerberg I."/>
            <person name="Brannstrom I.O."/>
            <person name="Guillou S."/>
            <person name="Cros-Aarteil S."/>
            <person name="Calhoun S."/>
            <person name="Kuo A."/>
            <person name="Mondo S."/>
            <person name="Pangilinan J."/>
            <person name="Riley R."/>
            <person name="LaButti K."/>
            <person name="Andreopoulos B."/>
            <person name="Lipzen A."/>
            <person name="Chen C."/>
            <person name="Yanf M."/>
            <person name="Daum C."/>
            <person name="Ng V."/>
            <person name="Clum A."/>
            <person name="Steindorff A."/>
            <person name="Ohm R."/>
            <person name="Martin F."/>
            <person name="Silar P."/>
            <person name="Natvig D."/>
            <person name="Lalanne C."/>
            <person name="Gautier V."/>
            <person name="Ament-velasquez S.L."/>
            <person name="Kruys A."/>
            <person name="Hutchinson M.I."/>
            <person name="Powell A.J."/>
            <person name="Barry K."/>
            <person name="Miller A.N."/>
            <person name="Grigoriev I.V."/>
            <person name="Debuchy R."/>
            <person name="Gladieux P."/>
            <person name="Thoren M.H."/>
            <person name="Johannesson H."/>
        </authorList>
    </citation>
    <scope>NUCLEOTIDE SEQUENCE</scope>
    <source>
        <strain evidence="2">CBS 232.78</strain>
    </source>
</reference>
<accession>A0AAE0U0A1</accession>
<gene>
    <name evidence="2" type="ORF">B0H63DRAFT_474269</name>
</gene>